<dbReference type="InterPro" id="IPR017938">
    <property type="entry name" value="Riboflavin_synthase-like_b-brl"/>
</dbReference>
<dbReference type="GO" id="GO:0051537">
    <property type="term" value="F:2 iron, 2 sulfur cluster binding"/>
    <property type="evidence" value="ECO:0007669"/>
    <property type="project" value="UniProtKB-KW"/>
</dbReference>
<name>A0A6A5Y2C8_9PLEO</name>
<comment type="cofactor">
    <cofactor evidence="1">
        <name>FMN</name>
        <dbReference type="ChEBI" id="CHEBI:58210"/>
    </cofactor>
</comment>
<dbReference type="EMBL" id="ML978067">
    <property type="protein sequence ID" value="KAF2019598.1"/>
    <property type="molecule type" value="Genomic_DNA"/>
</dbReference>
<dbReference type="InterPro" id="IPR036010">
    <property type="entry name" value="2Fe-2S_ferredoxin-like_sf"/>
</dbReference>
<dbReference type="Proteomes" id="UP000799778">
    <property type="component" value="Unassembled WGS sequence"/>
</dbReference>
<dbReference type="SUPFAM" id="SSF50800">
    <property type="entry name" value="PK beta-barrel domain-like"/>
    <property type="match status" value="1"/>
</dbReference>
<evidence type="ECO:0000256" key="2">
    <source>
        <dbReference type="ARBA" id="ARBA00022630"/>
    </source>
</evidence>
<evidence type="ECO:0000256" key="4">
    <source>
        <dbReference type="ARBA" id="ARBA00022714"/>
    </source>
</evidence>
<dbReference type="CDD" id="cd00207">
    <property type="entry name" value="fer2"/>
    <property type="match status" value="1"/>
</dbReference>
<evidence type="ECO:0000256" key="5">
    <source>
        <dbReference type="ARBA" id="ARBA00022723"/>
    </source>
</evidence>
<dbReference type="PANTHER" id="PTHR30212">
    <property type="entry name" value="PROTEIN YIIM"/>
    <property type="match status" value="1"/>
</dbReference>
<dbReference type="GO" id="GO:0030151">
    <property type="term" value="F:molybdenum ion binding"/>
    <property type="evidence" value="ECO:0007669"/>
    <property type="project" value="InterPro"/>
</dbReference>
<dbReference type="Gene3D" id="2.40.30.10">
    <property type="entry name" value="Translation factors"/>
    <property type="match status" value="1"/>
</dbReference>
<organism evidence="12 13">
    <name type="scientific">Aaosphaeria arxii CBS 175.79</name>
    <dbReference type="NCBI Taxonomy" id="1450172"/>
    <lineage>
        <taxon>Eukaryota</taxon>
        <taxon>Fungi</taxon>
        <taxon>Dikarya</taxon>
        <taxon>Ascomycota</taxon>
        <taxon>Pezizomycotina</taxon>
        <taxon>Dothideomycetes</taxon>
        <taxon>Pleosporomycetidae</taxon>
        <taxon>Pleosporales</taxon>
        <taxon>Pleosporales incertae sedis</taxon>
        <taxon>Aaosphaeria</taxon>
    </lineage>
</organism>
<dbReference type="OrthoDB" id="5390at2759"/>
<dbReference type="GO" id="GO:0016491">
    <property type="term" value="F:oxidoreductase activity"/>
    <property type="evidence" value="ECO:0007669"/>
    <property type="project" value="UniProtKB-KW"/>
</dbReference>
<dbReference type="Pfam" id="PF03473">
    <property type="entry name" value="MOSC"/>
    <property type="match status" value="1"/>
</dbReference>
<accession>A0A6A5Y2C8</accession>
<keyword evidence="8" id="KW-0411">Iron-sulfur</keyword>
<keyword evidence="3" id="KW-0288">FMN</keyword>
<evidence type="ECO:0000259" key="11">
    <source>
        <dbReference type="PROSITE" id="PS51384"/>
    </source>
</evidence>
<keyword evidence="13" id="KW-1185">Reference proteome</keyword>
<dbReference type="PROSITE" id="PS51340">
    <property type="entry name" value="MOSC"/>
    <property type="match status" value="1"/>
</dbReference>
<evidence type="ECO:0000256" key="1">
    <source>
        <dbReference type="ARBA" id="ARBA00001917"/>
    </source>
</evidence>
<evidence type="ECO:0000256" key="3">
    <source>
        <dbReference type="ARBA" id="ARBA00022643"/>
    </source>
</evidence>
<evidence type="ECO:0000313" key="12">
    <source>
        <dbReference type="EMBL" id="KAF2019598.1"/>
    </source>
</evidence>
<dbReference type="Pfam" id="PF22290">
    <property type="entry name" value="DmmA-like_N"/>
    <property type="match status" value="1"/>
</dbReference>
<dbReference type="InterPro" id="IPR005302">
    <property type="entry name" value="MoCF_Sase_C"/>
</dbReference>
<feature type="domain" description="2Fe-2S ferredoxin-type" evidence="9">
    <location>
        <begin position="476"/>
        <end position="562"/>
    </location>
</feature>
<dbReference type="Gene3D" id="3.40.50.80">
    <property type="entry name" value="Nucleotide-binding domain of ferredoxin-NADP reductase (FNR) module"/>
    <property type="match status" value="1"/>
</dbReference>
<evidence type="ECO:0000256" key="8">
    <source>
        <dbReference type="ARBA" id="ARBA00023014"/>
    </source>
</evidence>
<keyword evidence="4" id="KW-0001">2Fe-2S</keyword>
<dbReference type="CDD" id="cd06185">
    <property type="entry name" value="PDR_like"/>
    <property type="match status" value="1"/>
</dbReference>
<evidence type="ECO:0000313" key="13">
    <source>
        <dbReference type="Proteomes" id="UP000799778"/>
    </source>
</evidence>
<evidence type="ECO:0000259" key="10">
    <source>
        <dbReference type="PROSITE" id="PS51340"/>
    </source>
</evidence>
<evidence type="ECO:0000259" key="9">
    <source>
        <dbReference type="PROSITE" id="PS51085"/>
    </source>
</evidence>
<dbReference type="PROSITE" id="PS51384">
    <property type="entry name" value="FAD_FR"/>
    <property type="match status" value="1"/>
</dbReference>
<proteinExistence type="predicted"/>
<dbReference type="SUPFAM" id="SSF52343">
    <property type="entry name" value="Ferredoxin reductase-like, C-terminal NADP-linked domain"/>
    <property type="match status" value="1"/>
</dbReference>
<keyword evidence="6" id="KW-0560">Oxidoreductase</keyword>
<keyword evidence="2" id="KW-0285">Flavoprotein</keyword>
<dbReference type="InterPro" id="IPR005163">
    <property type="entry name" value="Tri_helical_YiiM-like"/>
</dbReference>
<dbReference type="InterPro" id="IPR039261">
    <property type="entry name" value="FNR_nucleotide-bd"/>
</dbReference>
<dbReference type="RefSeq" id="XP_033387937.1">
    <property type="nucleotide sequence ID" value="XM_033520916.1"/>
</dbReference>
<dbReference type="InterPro" id="IPR012675">
    <property type="entry name" value="Beta-grasp_dom_sf"/>
</dbReference>
<dbReference type="GeneID" id="54278313"/>
<dbReference type="PROSITE" id="PS00197">
    <property type="entry name" value="2FE2S_FER_1"/>
    <property type="match status" value="1"/>
</dbReference>
<dbReference type="InterPro" id="IPR054582">
    <property type="entry name" value="DmmA-like_N"/>
</dbReference>
<keyword evidence="12" id="KW-0489">Methyltransferase</keyword>
<feature type="domain" description="FAD-binding FR-type" evidence="11">
    <location>
        <begin position="251"/>
        <end position="353"/>
    </location>
</feature>
<dbReference type="GO" id="GO:0032259">
    <property type="term" value="P:methylation"/>
    <property type="evidence" value="ECO:0007669"/>
    <property type="project" value="UniProtKB-KW"/>
</dbReference>
<dbReference type="Pfam" id="PF00111">
    <property type="entry name" value="Fer2"/>
    <property type="match status" value="1"/>
</dbReference>
<dbReference type="PROSITE" id="PS51085">
    <property type="entry name" value="2FE2S_FER_2"/>
    <property type="match status" value="1"/>
</dbReference>
<dbReference type="GO" id="GO:0030170">
    <property type="term" value="F:pyridoxal phosphate binding"/>
    <property type="evidence" value="ECO:0007669"/>
    <property type="project" value="InterPro"/>
</dbReference>
<dbReference type="PRINTS" id="PR00409">
    <property type="entry name" value="PHDIOXRDTASE"/>
</dbReference>
<evidence type="ECO:0000256" key="7">
    <source>
        <dbReference type="ARBA" id="ARBA00023004"/>
    </source>
</evidence>
<sequence>MGSQPQPSIDLSSIDIPPPTTLEQIRTSKLRPFGPVLSGIDKQLRSGKLYVSPLGLSEDEHDLTFHGGPDKAIHQYCSSNYSFWHSLYPSPEILAKFVPGGFGENFVADGLNESNVCIGDLVRIGPAGSTLTGGANGCLLEVSLPRQPCFKLNQRFGIKNFAPRTHQEAKTGWYYRVKEEGWIHEGMEIRIVRRTQPKWSIARLHHYVHRDTKDDAVTEELAAIEVIGNECRKVFIKRLRKIQSKNARRSEAWVPFTVKSKSLETPRIVRLELERVRKSESPEKIDAGSHAYIKLPNGLRRAYSVVRGNTDCFVLGVARDDSSRGGSTYIHDKLTLGDTIGLASIGAGMSRDQMASNHIFIAGGIGITAFLAMMERLSNINQTFHLHYAVREASEVAFTDLLSRFSADVTIYDKSKGQRMNIPDILTNRVWNSHVYICGPQRMIDGTVEAASAAGMTSDEIHYEVFEGADTTGDPFTVDVLSNETKGPLEVESEQSLLDVMRDAGFDIGSSCGVGNCGTCRVPVKSGRVQHRGTALTEIEQKTEMLACVSRGIGHIVVGLPE</sequence>
<dbReference type="AlphaFoldDB" id="A0A6A5Y2C8"/>
<dbReference type="Gene3D" id="3.10.20.30">
    <property type="match status" value="1"/>
</dbReference>
<evidence type="ECO:0000256" key="6">
    <source>
        <dbReference type="ARBA" id="ARBA00023002"/>
    </source>
</evidence>
<dbReference type="PANTHER" id="PTHR30212:SF2">
    <property type="entry name" value="PROTEIN YIIM"/>
    <property type="match status" value="1"/>
</dbReference>
<keyword evidence="5" id="KW-0479">Metal-binding</keyword>
<dbReference type="Pfam" id="PF03475">
    <property type="entry name" value="YiiM_3-alpha"/>
    <property type="match status" value="1"/>
</dbReference>
<feature type="domain" description="MOSC" evidence="10">
    <location>
        <begin position="43"/>
        <end position="192"/>
    </location>
</feature>
<protein>
    <submittedName>
        <fullName evidence="12">Vanillate O-demethylase oxidoreductase</fullName>
    </submittedName>
</protein>
<dbReference type="Gene3D" id="2.40.33.20">
    <property type="entry name" value="PK beta-barrel domain-like"/>
    <property type="match status" value="1"/>
</dbReference>
<dbReference type="InterPro" id="IPR052353">
    <property type="entry name" value="Benzoxazolinone_Detox_Enz"/>
</dbReference>
<dbReference type="SUPFAM" id="SSF54292">
    <property type="entry name" value="2Fe-2S ferredoxin-like"/>
    <property type="match status" value="1"/>
</dbReference>
<gene>
    <name evidence="12" type="ORF">BU24DRAFT_123296</name>
</gene>
<dbReference type="GO" id="GO:0008168">
    <property type="term" value="F:methyltransferase activity"/>
    <property type="evidence" value="ECO:0007669"/>
    <property type="project" value="UniProtKB-KW"/>
</dbReference>
<keyword evidence="7" id="KW-0408">Iron</keyword>
<reference evidence="12" key="1">
    <citation type="journal article" date="2020" name="Stud. Mycol.">
        <title>101 Dothideomycetes genomes: a test case for predicting lifestyles and emergence of pathogens.</title>
        <authorList>
            <person name="Haridas S."/>
            <person name="Albert R."/>
            <person name="Binder M."/>
            <person name="Bloem J."/>
            <person name="Labutti K."/>
            <person name="Salamov A."/>
            <person name="Andreopoulos B."/>
            <person name="Baker S."/>
            <person name="Barry K."/>
            <person name="Bills G."/>
            <person name="Bluhm B."/>
            <person name="Cannon C."/>
            <person name="Castanera R."/>
            <person name="Culley D."/>
            <person name="Daum C."/>
            <person name="Ezra D."/>
            <person name="Gonzalez J."/>
            <person name="Henrissat B."/>
            <person name="Kuo A."/>
            <person name="Liang C."/>
            <person name="Lipzen A."/>
            <person name="Lutzoni F."/>
            <person name="Magnuson J."/>
            <person name="Mondo S."/>
            <person name="Nolan M."/>
            <person name="Ohm R."/>
            <person name="Pangilinan J."/>
            <person name="Park H.-J."/>
            <person name="Ramirez L."/>
            <person name="Alfaro M."/>
            <person name="Sun H."/>
            <person name="Tritt A."/>
            <person name="Yoshinaga Y."/>
            <person name="Zwiers L.-H."/>
            <person name="Turgeon B."/>
            <person name="Goodwin S."/>
            <person name="Spatafora J."/>
            <person name="Crous P."/>
            <person name="Grigoriev I."/>
        </authorList>
    </citation>
    <scope>NUCLEOTIDE SEQUENCE</scope>
    <source>
        <strain evidence="12">CBS 175.79</strain>
    </source>
</reference>
<keyword evidence="12" id="KW-0808">Transferase</keyword>
<dbReference type="InterPro" id="IPR006058">
    <property type="entry name" value="2Fe2S_fd_BS"/>
</dbReference>
<dbReference type="SUPFAM" id="SSF63380">
    <property type="entry name" value="Riboflavin synthase domain-like"/>
    <property type="match status" value="1"/>
</dbReference>
<dbReference type="InterPro" id="IPR017927">
    <property type="entry name" value="FAD-bd_FR_type"/>
</dbReference>
<dbReference type="InterPro" id="IPR001041">
    <property type="entry name" value="2Fe-2S_ferredoxin-type"/>
</dbReference>
<dbReference type="InterPro" id="IPR011037">
    <property type="entry name" value="Pyrv_Knase-like_insert_dom_sf"/>
</dbReference>